<evidence type="ECO:0000256" key="5">
    <source>
        <dbReference type="ARBA" id="ARBA00022679"/>
    </source>
</evidence>
<comment type="pathway">
    <text evidence="2">Lipid metabolism; sphingolipid metabolism.</text>
</comment>
<reference evidence="10 11" key="1">
    <citation type="submission" date="2017-06" db="EMBL/GenBank/DDBJ databases">
        <title>Genome sequencing of cyanobaciteial culture collection at National Institute for Environmental Studies (NIES).</title>
        <authorList>
            <person name="Hirose Y."/>
            <person name="Shimura Y."/>
            <person name="Fujisawa T."/>
            <person name="Nakamura Y."/>
            <person name="Kawachi M."/>
        </authorList>
    </citation>
    <scope>NUCLEOTIDE SEQUENCE [LARGE SCALE GENOMIC DNA]</scope>
    <source>
        <strain evidence="10 11">NIES-4072</strain>
    </source>
</reference>
<proteinExistence type="predicted"/>
<dbReference type="GO" id="GO:0008120">
    <property type="term" value="F:ceramide glucosyltransferase activity"/>
    <property type="evidence" value="ECO:0007669"/>
    <property type="project" value="TreeGrafter"/>
</dbReference>
<dbReference type="OrthoDB" id="9814255at2"/>
<evidence type="ECO:0000256" key="6">
    <source>
        <dbReference type="ARBA" id="ARBA00022692"/>
    </source>
</evidence>
<dbReference type="InterPro" id="IPR017835">
    <property type="entry name" value="Hopen-assoc_HpnI"/>
</dbReference>
<dbReference type="SUPFAM" id="SSF53448">
    <property type="entry name" value="Nucleotide-diphospho-sugar transferases"/>
    <property type="match status" value="1"/>
</dbReference>
<dbReference type="PANTHER" id="PTHR12726:SF0">
    <property type="entry name" value="CERAMIDE GLUCOSYLTRANSFERASE"/>
    <property type="match status" value="1"/>
</dbReference>
<dbReference type="RefSeq" id="WP_109008720.1">
    <property type="nucleotide sequence ID" value="NZ_BDUD01000001.1"/>
</dbReference>
<comment type="pathway">
    <text evidence="3">Sphingolipid metabolism.</text>
</comment>
<evidence type="ECO:0000313" key="10">
    <source>
        <dbReference type="EMBL" id="GBG18775.1"/>
    </source>
</evidence>
<evidence type="ECO:0000256" key="4">
    <source>
        <dbReference type="ARBA" id="ARBA00022676"/>
    </source>
</evidence>
<dbReference type="GO" id="GO:0016020">
    <property type="term" value="C:membrane"/>
    <property type="evidence" value="ECO:0007669"/>
    <property type="project" value="UniProtKB-SubCell"/>
</dbReference>
<evidence type="ECO:0000256" key="7">
    <source>
        <dbReference type="ARBA" id="ARBA00022989"/>
    </source>
</evidence>
<dbReference type="NCBIfam" id="TIGR03472">
    <property type="entry name" value="HpnI"/>
    <property type="match status" value="1"/>
</dbReference>
<dbReference type="Pfam" id="PF13506">
    <property type="entry name" value="Glyco_transf_21"/>
    <property type="match status" value="1"/>
</dbReference>
<sequence>MFVSNFLRISHSIIIDFLVILCIFSVCFYHYAIYAAITFFGHPQPTDREFHPPVSILKPLCGVDSDAYENLASFCQQDYPEYQIIFAVRNSKDPCIEVVEKIIHNYSDLDILLIVSDRVIGTNLKVSNLANAAAKAKYEILVLADSDIRVGTDYLQRVIQPLQDESVGVVTCMYRSLTQGWVSTFEAIGTSTEFHAGVLVSNIQENGIKYAFGSTIAIPKKVLEAIGGFEAIADYLADDFQLGYLPVQAGYKVVLSDYVVEHVQKSNNLVDAIKRQIRWARGKRISRPWGYLGLIFTYGVVTSLLLLIATNGSILGWVGLCICWVTRLVMAWVVGTISLKDPIVKKFLWLIPGRDLLSFVIWCFGFIGNTIEWRGQQLKLTKEGKLLLQEDRSSQLSIKVLISKL</sequence>
<evidence type="ECO:0000313" key="11">
    <source>
        <dbReference type="Proteomes" id="UP000245124"/>
    </source>
</evidence>
<evidence type="ECO:0000256" key="2">
    <source>
        <dbReference type="ARBA" id="ARBA00004760"/>
    </source>
</evidence>
<dbReference type="CDD" id="cd02520">
    <property type="entry name" value="Glucosylceramide_synthase"/>
    <property type="match status" value="1"/>
</dbReference>
<evidence type="ECO:0000256" key="1">
    <source>
        <dbReference type="ARBA" id="ARBA00004141"/>
    </source>
</evidence>
<name>A0A2R5FKG7_NOSCO</name>
<keyword evidence="8 9" id="KW-0472">Membrane</keyword>
<comment type="subcellular location">
    <subcellularLocation>
        <location evidence="1">Membrane</location>
        <topology evidence="1">Multi-pass membrane protein</topology>
    </subcellularLocation>
</comment>
<keyword evidence="6 9" id="KW-0812">Transmembrane</keyword>
<keyword evidence="5 10" id="KW-0808">Transferase</keyword>
<dbReference type="InterPro" id="IPR029044">
    <property type="entry name" value="Nucleotide-diphossugar_trans"/>
</dbReference>
<dbReference type="AlphaFoldDB" id="A0A2R5FKG7"/>
<dbReference type="EMBL" id="BDUD01000001">
    <property type="protein sequence ID" value="GBG18775.1"/>
    <property type="molecule type" value="Genomic_DNA"/>
</dbReference>
<keyword evidence="11" id="KW-1185">Reference proteome</keyword>
<comment type="caution">
    <text evidence="10">The sequence shown here is derived from an EMBL/GenBank/DDBJ whole genome shotgun (WGS) entry which is preliminary data.</text>
</comment>
<feature type="transmembrane region" description="Helical" evidence="9">
    <location>
        <begin position="289"/>
        <end position="308"/>
    </location>
</feature>
<protein>
    <submittedName>
        <fullName evidence="10">Putative glycosyl transferase, group 2 family protein</fullName>
    </submittedName>
</protein>
<keyword evidence="7 9" id="KW-1133">Transmembrane helix</keyword>
<evidence type="ECO:0000256" key="8">
    <source>
        <dbReference type="ARBA" id="ARBA00023136"/>
    </source>
</evidence>
<keyword evidence="4" id="KW-0328">Glycosyltransferase</keyword>
<dbReference type="GO" id="GO:0006679">
    <property type="term" value="P:glucosylceramide biosynthetic process"/>
    <property type="evidence" value="ECO:0007669"/>
    <property type="project" value="TreeGrafter"/>
</dbReference>
<evidence type="ECO:0000256" key="3">
    <source>
        <dbReference type="ARBA" id="ARBA00004991"/>
    </source>
</evidence>
<dbReference type="PANTHER" id="PTHR12726">
    <property type="entry name" value="CERAMIDE GLUCOSYLTRANSFERASE"/>
    <property type="match status" value="1"/>
</dbReference>
<feature type="transmembrane region" description="Helical" evidence="9">
    <location>
        <begin position="12"/>
        <end position="40"/>
    </location>
</feature>
<feature type="transmembrane region" description="Helical" evidence="9">
    <location>
        <begin position="314"/>
        <end position="335"/>
    </location>
</feature>
<dbReference type="Gene3D" id="3.90.550.10">
    <property type="entry name" value="Spore Coat Polysaccharide Biosynthesis Protein SpsA, Chain A"/>
    <property type="match status" value="1"/>
</dbReference>
<accession>A0A2R5FKG7</accession>
<gene>
    <name evidence="10" type="ORF">NIES4072_24400</name>
</gene>
<dbReference type="Proteomes" id="UP000245124">
    <property type="component" value="Unassembled WGS sequence"/>
</dbReference>
<dbReference type="InterPro" id="IPR025993">
    <property type="entry name" value="Ceramide_glucosylTrfase"/>
</dbReference>
<evidence type="ECO:0000256" key="9">
    <source>
        <dbReference type="SAM" id="Phobius"/>
    </source>
</evidence>
<feature type="transmembrane region" description="Helical" evidence="9">
    <location>
        <begin position="347"/>
        <end position="367"/>
    </location>
</feature>
<organism evidence="10 11">
    <name type="scientific">Nostoc commune NIES-4072</name>
    <dbReference type="NCBI Taxonomy" id="2005467"/>
    <lineage>
        <taxon>Bacteria</taxon>
        <taxon>Bacillati</taxon>
        <taxon>Cyanobacteriota</taxon>
        <taxon>Cyanophyceae</taxon>
        <taxon>Nostocales</taxon>
        <taxon>Nostocaceae</taxon>
        <taxon>Nostoc</taxon>
    </lineage>
</organism>